<comment type="caution">
    <text evidence="1">The sequence shown here is derived from an EMBL/GenBank/DDBJ whole genome shotgun (WGS) entry which is preliminary data.</text>
</comment>
<gene>
    <name evidence="1" type="ORF">ACEZ3G_15160</name>
</gene>
<accession>A0ACC7LMT0</accession>
<proteinExistence type="predicted"/>
<dbReference type="EMBL" id="JBHFPV010000004">
    <property type="protein sequence ID" value="MFH6604823.1"/>
    <property type="molecule type" value="Genomic_DNA"/>
</dbReference>
<protein>
    <submittedName>
        <fullName evidence="1">Calx-beta domain-containing protein</fullName>
    </submittedName>
</protein>
<keyword evidence="2" id="KW-1185">Reference proteome</keyword>
<organism evidence="1 2">
    <name type="scientific">Meishania litoralis</name>
    <dbReference type="NCBI Taxonomy" id="3434685"/>
    <lineage>
        <taxon>Bacteria</taxon>
        <taxon>Pseudomonadati</taxon>
        <taxon>Bacteroidota</taxon>
        <taxon>Flavobacteriia</taxon>
        <taxon>Flavobacteriales</taxon>
        <taxon>Flavobacteriaceae</taxon>
        <taxon>Meishania</taxon>
    </lineage>
</organism>
<dbReference type="Proteomes" id="UP001595191">
    <property type="component" value="Unassembled WGS sequence"/>
</dbReference>
<name>A0ACC7LMT0_9FLAO</name>
<reference evidence="1" key="1">
    <citation type="submission" date="2024-09" db="EMBL/GenBank/DDBJ databases">
        <authorList>
            <person name="Liu J."/>
        </authorList>
    </citation>
    <scope>NUCLEOTIDE SEQUENCE</scope>
    <source>
        <strain evidence="1">NBU2967</strain>
    </source>
</reference>
<sequence length="720" mass="76033">MDYTSNFGTKRLIAFIFLAFTTFFCFGQAIITIEVNWPNWSSENRVTFRDPSNAQIGASICNPAACFNGSGNNSYYNIGSPATYTGIAYGSGYSLLLQDTYGDGWNGVGSYVRVYQDGILILNTDLTGGISSTVSFNILAPSPTLSINDVSVNENTGVATFTVTHVGNPTIGPFTATYTTVNGTALAGSDYTSSTGTLNFNGTAGDTEQITIIIIDETVLEPDEDFLVQFTGASDGTVNISDTATGTILNDDNDPNSTRPYQERYSMNLKGDFLMRGNTNLRCVSNCPSSPTSNNPSVVMGYIDVDSDGTTVNSSSSNFSIPAGATVQWAGLYWGGMYNSSNSGITNPPGTLNIDQVKFKTPSAGTYATIDAEIRNIETTQFSGWRTFMSFAEVTDLVQSGGNGNYFVADIALTTGSSFTGPHGGWTMVIVYNDPTDSTRNVSIWDGFDFFGFGANDTFTVTDLLTPATGAFETHAGYYGMDGEASHTGDYVSINGTALSNGLNPNNNTLNGTITEYGTDVGGRNPNFGYSWGVDIDMFDATGSVPNGATSLNVQLGSSNEGIWGGVFAVSNEIAFPAVSSKSFSPSTIVQGDESTVTIIVDNPSRGVDLTNFSMTDTFPAGMLMSATPNASSSCGGILSAIPGSDSFTISGINVPAGSSCTFTFDVETLNIGSYLNTVYPTDTANDQGIPFEGESSGTLIVKVGSVITNRRITYRVNKN</sequence>
<evidence type="ECO:0000313" key="2">
    <source>
        <dbReference type="Proteomes" id="UP001595191"/>
    </source>
</evidence>
<evidence type="ECO:0000313" key="1">
    <source>
        <dbReference type="EMBL" id="MFH6604823.1"/>
    </source>
</evidence>